<proteinExistence type="inferred from homology"/>
<dbReference type="Pfam" id="PF02522">
    <property type="entry name" value="Antibiotic_NAT"/>
    <property type="match status" value="1"/>
</dbReference>
<gene>
    <name evidence="6" type="primary">aac(3)</name>
    <name evidence="6" type="ORF">C5L14_20185</name>
</gene>
<dbReference type="AlphaFoldDB" id="A0A2S9Q939"/>
<dbReference type="Proteomes" id="UP000237682">
    <property type="component" value="Unassembled WGS sequence"/>
</dbReference>
<keyword evidence="3 5" id="KW-0808">Transferase</keyword>
<keyword evidence="7" id="KW-1185">Reference proteome</keyword>
<dbReference type="OrthoDB" id="7330654at2"/>
<dbReference type="EMBL" id="PUEJ01000007">
    <property type="protein sequence ID" value="PRH85865.1"/>
    <property type="molecule type" value="Genomic_DNA"/>
</dbReference>
<comment type="catalytic activity">
    <reaction evidence="5">
        <text>a 2-deoxystreptamine antibiotic + acetyl-CoA = an N(3)-acetyl-2-deoxystreptamine antibiotic + CoA + H(+)</text>
        <dbReference type="Rhea" id="RHEA:12665"/>
        <dbReference type="ChEBI" id="CHEBI:15378"/>
        <dbReference type="ChEBI" id="CHEBI:57287"/>
        <dbReference type="ChEBI" id="CHEBI:57288"/>
        <dbReference type="ChEBI" id="CHEBI:57921"/>
        <dbReference type="ChEBI" id="CHEBI:77452"/>
        <dbReference type="EC" id="2.3.1.81"/>
    </reaction>
</comment>
<comment type="caution">
    <text evidence="6">The sequence shown here is derived from an EMBL/GenBank/DDBJ whole genome shotgun (WGS) entry which is preliminary data.</text>
</comment>
<evidence type="ECO:0000313" key="6">
    <source>
        <dbReference type="EMBL" id="PRH85865.1"/>
    </source>
</evidence>
<dbReference type="InterPro" id="IPR003679">
    <property type="entry name" value="Amioglycoside_AcTrfase"/>
</dbReference>
<dbReference type="GO" id="GO:0046677">
    <property type="term" value="P:response to antibiotic"/>
    <property type="evidence" value="ECO:0007669"/>
    <property type="project" value="UniProtKB-KW"/>
</dbReference>
<dbReference type="SUPFAM" id="SSF110710">
    <property type="entry name" value="TTHA0583/YokD-like"/>
    <property type="match status" value="1"/>
</dbReference>
<evidence type="ECO:0000256" key="4">
    <source>
        <dbReference type="ARBA" id="ARBA00023315"/>
    </source>
</evidence>
<dbReference type="RefSeq" id="WP_105863861.1">
    <property type="nucleotide sequence ID" value="NZ_PUEJ01000007.1"/>
</dbReference>
<accession>A0A2S9Q939</accession>
<dbReference type="GO" id="GO:0046353">
    <property type="term" value="F:aminoglycoside 3-N-acetyltransferase activity"/>
    <property type="evidence" value="ECO:0007669"/>
    <property type="project" value="UniProtKB-EC"/>
</dbReference>
<evidence type="ECO:0000256" key="3">
    <source>
        <dbReference type="ARBA" id="ARBA00022679"/>
    </source>
</evidence>
<evidence type="ECO:0000256" key="1">
    <source>
        <dbReference type="ARBA" id="ARBA00006383"/>
    </source>
</evidence>
<dbReference type="PANTHER" id="PTHR11104:SF0">
    <property type="entry name" value="SPBETA PROPHAGE-DERIVED AMINOGLYCOSIDE N(3')-ACETYLTRANSFERASE-LIKE PROTEIN YOKD"/>
    <property type="match status" value="1"/>
</dbReference>
<evidence type="ECO:0000313" key="7">
    <source>
        <dbReference type="Proteomes" id="UP000237682"/>
    </source>
</evidence>
<comment type="similarity">
    <text evidence="1 5">Belongs to the antibiotic N-acetyltransferase family.</text>
</comment>
<keyword evidence="5" id="KW-0046">Antibiotic resistance</keyword>
<dbReference type="InterPro" id="IPR028345">
    <property type="entry name" value="Antibiotic_NAT-like"/>
</dbReference>
<dbReference type="EC" id="2.3.1.-" evidence="5"/>
<sequence>MSEALPAYRSRAALRDDLRRLGIREGDMVMVHAAMSRVGPLLNGPDALSHALLDVVGPQGTMMVYTDWDSVHTDLLDEEGRVLPAWRDHVPGFDQQASRAVRANGVIAEFVRTMPGAHRSGNPGASMAAIGARAAWLTADHPQDYGYGEGSPLAKLVAAGGRVLMVGAPWDTMTLIHHADHLARLPGKRILRYEVPFAGKNGTTWRFIEEFDTTEPVLEDIPPNYIERIVSAFVAQGGGRQGLIGQAPSLLVDARPMLDFAIAWLEAWAGPHDG</sequence>
<organism evidence="6 7">
    <name type="scientific">Labrys okinawensis</name>
    <dbReference type="NCBI Taxonomy" id="346911"/>
    <lineage>
        <taxon>Bacteria</taxon>
        <taxon>Pseudomonadati</taxon>
        <taxon>Pseudomonadota</taxon>
        <taxon>Alphaproteobacteria</taxon>
        <taxon>Hyphomicrobiales</taxon>
        <taxon>Xanthobacteraceae</taxon>
        <taxon>Labrys</taxon>
    </lineage>
</organism>
<dbReference type="NCBIfam" id="NF033082">
    <property type="entry name" value="AAC_3"/>
    <property type="match status" value="1"/>
</dbReference>
<keyword evidence="4 5" id="KW-0012">Acyltransferase</keyword>
<evidence type="ECO:0000256" key="5">
    <source>
        <dbReference type="RuleBase" id="RU365031"/>
    </source>
</evidence>
<reference evidence="6 7" key="1">
    <citation type="submission" date="2018-02" db="EMBL/GenBank/DDBJ databases">
        <title>Whole genome sequencing of endophytic bacterium.</title>
        <authorList>
            <person name="Eedara R."/>
            <person name="Podile A.R."/>
        </authorList>
    </citation>
    <scope>NUCLEOTIDE SEQUENCE [LARGE SCALE GENOMIC DNA]</scope>
    <source>
        <strain evidence="6 7">RP1T</strain>
    </source>
</reference>
<evidence type="ECO:0000256" key="2">
    <source>
        <dbReference type="ARBA" id="ARBA00012882"/>
    </source>
</evidence>
<dbReference type="PANTHER" id="PTHR11104">
    <property type="entry name" value="AMINOGLYCOSIDE N3-ACETYLTRANSFERASE"/>
    <property type="match status" value="1"/>
</dbReference>
<name>A0A2S9Q939_9HYPH</name>
<protein>
    <recommendedName>
        <fullName evidence="2 5">Aminoglycoside N(3)-acetyltransferase</fullName>
        <ecNumber evidence="5">2.3.1.-</ecNumber>
    </recommendedName>
</protein>